<feature type="domain" description="HAMP" evidence="16">
    <location>
        <begin position="334"/>
        <end position="386"/>
    </location>
</feature>
<dbReference type="PROSITE" id="PS50885">
    <property type="entry name" value="HAMP"/>
    <property type="match status" value="1"/>
</dbReference>
<evidence type="ECO:0000256" key="12">
    <source>
        <dbReference type="ARBA" id="ARBA00023012"/>
    </source>
</evidence>
<evidence type="ECO:0000256" key="8">
    <source>
        <dbReference type="ARBA" id="ARBA00022741"/>
    </source>
</evidence>
<dbReference type="CDD" id="cd06225">
    <property type="entry name" value="HAMP"/>
    <property type="match status" value="1"/>
</dbReference>
<dbReference type="EMBL" id="VIVN01000017">
    <property type="protein sequence ID" value="TWD92491.1"/>
    <property type="molecule type" value="Genomic_DNA"/>
</dbReference>
<dbReference type="SUPFAM" id="SSF55874">
    <property type="entry name" value="ATPase domain of HSP90 chaperone/DNA topoisomerase II/histidine kinase"/>
    <property type="match status" value="1"/>
</dbReference>
<dbReference type="InterPro" id="IPR010559">
    <property type="entry name" value="Sig_transdc_His_kin_internal"/>
</dbReference>
<dbReference type="SMART" id="SM00304">
    <property type="entry name" value="HAMP"/>
    <property type="match status" value="1"/>
</dbReference>
<dbReference type="Gene3D" id="6.10.340.10">
    <property type="match status" value="1"/>
</dbReference>
<proteinExistence type="predicted"/>
<keyword evidence="13 14" id="KW-0472">Membrane</keyword>
<dbReference type="InterPro" id="IPR003594">
    <property type="entry name" value="HATPase_dom"/>
</dbReference>
<dbReference type="GO" id="GO:0005524">
    <property type="term" value="F:ATP binding"/>
    <property type="evidence" value="ECO:0007669"/>
    <property type="project" value="UniProtKB-KW"/>
</dbReference>
<evidence type="ECO:0000256" key="2">
    <source>
        <dbReference type="ARBA" id="ARBA00004651"/>
    </source>
</evidence>
<comment type="catalytic activity">
    <reaction evidence="1">
        <text>ATP + protein L-histidine = ADP + protein N-phospho-L-histidine.</text>
        <dbReference type="EC" id="2.7.13.3"/>
    </reaction>
</comment>
<dbReference type="InterPro" id="IPR005467">
    <property type="entry name" value="His_kinase_dom"/>
</dbReference>
<feature type="domain" description="Histidine kinase" evidence="15">
    <location>
        <begin position="428"/>
        <end position="606"/>
    </location>
</feature>
<keyword evidence="7 14" id="KW-0812">Transmembrane</keyword>
<keyword evidence="8" id="KW-0547">Nucleotide-binding</keyword>
<evidence type="ECO:0000259" key="16">
    <source>
        <dbReference type="PROSITE" id="PS50885"/>
    </source>
</evidence>
<keyword evidence="11 14" id="KW-1133">Transmembrane helix</keyword>
<protein>
    <recommendedName>
        <fullName evidence="3">histidine kinase</fullName>
        <ecNumber evidence="3">2.7.13.3</ecNumber>
    </recommendedName>
</protein>
<evidence type="ECO:0000256" key="5">
    <source>
        <dbReference type="ARBA" id="ARBA00022553"/>
    </source>
</evidence>
<sequence>MASKRLTNLPFIPSGIEKWRINDFPIRYKLIVLLLLISIVPSIGLSILTGMTVERIIEKQVTENTLQLIGQVNKTLESYANNMQNISYLISFNPDIKRFIDETEDNQSTGEMDTYEMREFLRSLSTLYPEVAGILVANSSGKYISNELYSDSNKNLTEEKWYKQAEENKGIFKILGHPSNRKVKSYLQYKDDEVISVVRAIIDPDTQKVKGVVLIDLKLRVIAEATKDARLGKTGYLMVLDEKGENIYSPAKQLINRFPLKWVADGEAGTFFRKVNGSKSQFIYQKSSFTNWTTVGVFPSNEAVSEIKEINFYMISFVFIVCLFGLTASYYLSTSMSRPIGQLMSFMHKAETGDLTVRYRGDRKDELGMLGRSFNTMLVQINKLISLTEKQERQKREAELRSLQEHIKPHFLYNTLDTINWMARKHGAEDVANLVGSLSRLFRIGLSKGQDIIPLSEEIEHIHSYLQIQKARYKDKLNYTLEVNESIKKVPIPKLILQPIVENAIYHGIKERRGPGQILIKAEEYMGDLIIRIKDDGKGIPKEKLTALQENLEVCFSEAEERMGLGYGMRNTQARIRFTYGDQYGLSIDSEEGKGTTVTILLPIESGGQIGEKDR</sequence>
<keyword evidence="4" id="KW-1003">Cell membrane</keyword>
<dbReference type="EC" id="2.7.13.3" evidence="3"/>
<dbReference type="Gene3D" id="3.30.450.20">
    <property type="entry name" value="PAS domain"/>
    <property type="match status" value="1"/>
</dbReference>
<feature type="transmembrane region" description="Helical" evidence="14">
    <location>
        <begin position="310"/>
        <end position="332"/>
    </location>
</feature>
<evidence type="ECO:0000256" key="4">
    <source>
        <dbReference type="ARBA" id="ARBA00022475"/>
    </source>
</evidence>
<dbReference type="InterPro" id="IPR004358">
    <property type="entry name" value="Sig_transdc_His_kin-like_C"/>
</dbReference>
<dbReference type="PROSITE" id="PS50109">
    <property type="entry name" value="HIS_KIN"/>
    <property type="match status" value="1"/>
</dbReference>
<accession>A0A561CML8</accession>
<reference evidence="17 18" key="1">
    <citation type="submission" date="2019-06" db="EMBL/GenBank/DDBJ databases">
        <title>Sorghum-associated microbial communities from plants grown in Nebraska, USA.</title>
        <authorList>
            <person name="Schachtman D."/>
        </authorList>
    </citation>
    <scope>NUCLEOTIDE SEQUENCE [LARGE SCALE GENOMIC DNA]</scope>
    <source>
        <strain evidence="17 18">2482</strain>
    </source>
</reference>
<gene>
    <name evidence="17" type="ORF">FB550_11744</name>
</gene>
<dbReference type="GO" id="GO:0000155">
    <property type="term" value="F:phosphorelay sensor kinase activity"/>
    <property type="evidence" value="ECO:0007669"/>
    <property type="project" value="InterPro"/>
</dbReference>
<dbReference type="Gene3D" id="3.30.565.10">
    <property type="entry name" value="Histidine kinase-like ATPase, C-terminal domain"/>
    <property type="match status" value="1"/>
</dbReference>
<dbReference type="Pfam" id="PF02518">
    <property type="entry name" value="HATPase_c"/>
    <property type="match status" value="1"/>
</dbReference>
<evidence type="ECO:0000256" key="7">
    <source>
        <dbReference type="ARBA" id="ARBA00022692"/>
    </source>
</evidence>
<organism evidence="17 18">
    <name type="scientific">Neobacillus bataviensis</name>
    <dbReference type="NCBI Taxonomy" id="220685"/>
    <lineage>
        <taxon>Bacteria</taxon>
        <taxon>Bacillati</taxon>
        <taxon>Bacillota</taxon>
        <taxon>Bacilli</taxon>
        <taxon>Bacillales</taxon>
        <taxon>Bacillaceae</taxon>
        <taxon>Neobacillus</taxon>
    </lineage>
</organism>
<keyword evidence="6" id="KW-0808">Transferase</keyword>
<keyword evidence="12" id="KW-0902">Two-component regulatory system</keyword>
<evidence type="ECO:0000313" key="18">
    <source>
        <dbReference type="Proteomes" id="UP000319671"/>
    </source>
</evidence>
<evidence type="ECO:0000256" key="11">
    <source>
        <dbReference type="ARBA" id="ARBA00022989"/>
    </source>
</evidence>
<dbReference type="CDD" id="cd18773">
    <property type="entry name" value="PDC1_HK_sensor"/>
    <property type="match status" value="1"/>
</dbReference>
<evidence type="ECO:0000313" key="17">
    <source>
        <dbReference type="EMBL" id="TWD92491.1"/>
    </source>
</evidence>
<evidence type="ECO:0000256" key="14">
    <source>
        <dbReference type="SAM" id="Phobius"/>
    </source>
</evidence>
<evidence type="ECO:0000256" key="3">
    <source>
        <dbReference type="ARBA" id="ARBA00012438"/>
    </source>
</evidence>
<comment type="caution">
    <text evidence="17">The sequence shown here is derived from an EMBL/GenBank/DDBJ whole genome shotgun (WGS) entry which is preliminary data.</text>
</comment>
<evidence type="ECO:0000256" key="9">
    <source>
        <dbReference type="ARBA" id="ARBA00022777"/>
    </source>
</evidence>
<keyword evidence="10" id="KW-0067">ATP-binding</keyword>
<dbReference type="SUPFAM" id="SSF158472">
    <property type="entry name" value="HAMP domain-like"/>
    <property type="match status" value="1"/>
</dbReference>
<dbReference type="Pfam" id="PF06580">
    <property type="entry name" value="His_kinase"/>
    <property type="match status" value="1"/>
</dbReference>
<feature type="transmembrane region" description="Helical" evidence="14">
    <location>
        <begin position="30"/>
        <end position="51"/>
    </location>
</feature>
<keyword evidence="5" id="KW-0597">Phosphoprotein</keyword>
<comment type="subcellular location">
    <subcellularLocation>
        <location evidence="2">Cell membrane</location>
        <topology evidence="2">Multi-pass membrane protein</topology>
    </subcellularLocation>
</comment>
<dbReference type="PANTHER" id="PTHR34220:SF7">
    <property type="entry name" value="SENSOR HISTIDINE KINASE YPDA"/>
    <property type="match status" value="1"/>
</dbReference>
<dbReference type="PANTHER" id="PTHR34220">
    <property type="entry name" value="SENSOR HISTIDINE KINASE YPDA"/>
    <property type="match status" value="1"/>
</dbReference>
<dbReference type="Pfam" id="PF02743">
    <property type="entry name" value="dCache_1"/>
    <property type="match status" value="1"/>
</dbReference>
<dbReference type="InterPro" id="IPR050640">
    <property type="entry name" value="Bact_2-comp_sensor_kinase"/>
</dbReference>
<dbReference type="PRINTS" id="PR00344">
    <property type="entry name" value="BCTRLSENSOR"/>
</dbReference>
<evidence type="ECO:0000259" key="15">
    <source>
        <dbReference type="PROSITE" id="PS50109"/>
    </source>
</evidence>
<dbReference type="SMART" id="SM00387">
    <property type="entry name" value="HATPase_c"/>
    <property type="match status" value="1"/>
</dbReference>
<evidence type="ECO:0000256" key="6">
    <source>
        <dbReference type="ARBA" id="ARBA00022679"/>
    </source>
</evidence>
<dbReference type="GO" id="GO:0005886">
    <property type="term" value="C:plasma membrane"/>
    <property type="evidence" value="ECO:0007669"/>
    <property type="project" value="UniProtKB-SubCell"/>
</dbReference>
<dbReference type="InterPro" id="IPR033479">
    <property type="entry name" value="dCache_1"/>
</dbReference>
<evidence type="ECO:0000256" key="1">
    <source>
        <dbReference type="ARBA" id="ARBA00000085"/>
    </source>
</evidence>
<dbReference type="CDD" id="cd12912">
    <property type="entry name" value="PDC2_MCP_like"/>
    <property type="match status" value="1"/>
</dbReference>
<dbReference type="InterPro" id="IPR036890">
    <property type="entry name" value="HATPase_C_sf"/>
</dbReference>
<dbReference type="Proteomes" id="UP000319671">
    <property type="component" value="Unassembled WGS sequence"/>
</dbReference>
<keyword evidence="9 17" id="KW-0418">Kinase</keyword>
<dbReference type="RefSeq" id="WP_144567775.1">
    <property type="nucleotide sequence ID" value="NZ_VIVN01000017.1"/>
</dbReference>
<keyword evidence="18" id="KW-1185">Reference proteome</keyword>
<dbReference type="InterPro" id="IPR003660">
    <property type="entry name" value="HAMP_dom"/>
</dbReference>
<evidence type="ECO:0000256" key="10">
    <source>
        <dbReference type="ARBA" id="ARBA00022840"/>
    </source>
</evidence>
<dbReference type="Pfam" id="PF00672">
    <property type="entry name" value="HAMP"/>
    <property type="match status" value="1"/>
</dbReference>
<name>A0A561CML8_9BACI</name>
<evidence type="ECO:0000256" key="13">
    <source>
        <dbReference type="ARBA" id="ARBA00023136"/>
    </source>
</evidence>
<dbReference type="AlphaFoldDB" id="A0A561CML8"/>